<dbReference type="EMBL" id="HACA01027781">
    <property type="protein sequence ID" value="CDW45142.1"/>
    <property type="molecule type" value="Transcribed_RNA"/>
</dbReference>
<reference evidence="1" key="1">
    <citation type="submission" date="2014-05" db="EMBL/GenBank/DDBJ databases">
        <authorList>
            <person name="Chronopoulou M."/>
        </authorList>
    </citation>
    <scope>NUCLEOTIDE SEQUENCE</scope>
    <source>
        <tissue evidence="1">Whole organism</tissue>
    </source>
</reference>
<dbReference type="AlphaFoldDB" id="A0A0K2V4S8"/>
<accession>A0A0K2V4S8</accession>
<proteinExistence type="predicted"/>
<name>A0A0K2V4S8_LEPSM</name>
<evidence type="ECO:0000313" key="1">
    <source>
        <dbReference type="EMBL" id="CDW45142.1"/>
    </source>
</evidence>
<sequence>MVTVCQPGYGHGYQAYGHQYCKEVAQETAYNVPVVTPIDVPVKVSYPEPIKACVNKPISLPRVSCSDIQEEKCITVPEIEESVQTIEKCSTKLGAPSCQQIELSLPKQVCIELVYGYAHDTKEAETYA</sequence>
<protein>
    <submittedName>
        <fullName evidence="1">Uncharacterized protein</fullName>
    </submittedName>
</protein>
<organism evidence="1">
    <name type="scientific">Lepeophtheirus salmonis</name>
    <name type="common">Salmon louse</name>
    <name type="synonym">Caligus salmonis</name>
    <dbReference type="NCBI Taxonomy" id="72036"/>
    <lineage>
        <taxon>Eukaryota</taxon>
        <taxon>Metazoa</taxon>
        <taxon>Ecdysozoa</taxon>
        <taxon>Arthropoda</taxon>
        <taxon>Crustacea</taxon>
        <taxon>Multicrustacea</taxon>
        <taxon>Hexanauplia</taxon>
        <taxon>Copepoda</taxon>
        <taxon>Siphonostomatoida</taxon>
        <taxon>Caligidae</taxon>
        <taxon>Lepeophtheirus</taxon>
    </lineage>
</organism>